<comment type="similarity">
    <text evidence="2">Belongs to the glycosyltransferase 48 family.</text>
</comment>
<dbReference type="GO" id="GO:0051278">
    <property type="term" value="P:fungal-type cell wall polysaccharide biosynthetic process"/>
    <property type="evidence" value="ECO:0007669"/>
    <property type="project" value="TreeGrafter"/>
</dbReference>
<sequence>MTPIPSYTSLLHPLETGFPERRRQTSISSDISDQDFEPVKKCNSNANNWNHLLSQFDSQPDLIKLIQSSSIPIQNTSRQTQAEPTADSIYSALRQEIPSTQQSISDSTLANSISHDERAYPNWYTEATIPCHEIHDIFLNYERKYGFQHDNTRNMYDHLLTMLNSRSARMSTQLALWTLHADYIGGEHANYRKWYFAAHLDLDDKRTPKSSPTGQLLNEAKREWKERMESMSDCERISHLALYLLIWGEAATLRYTPELLCFIFYIAEGYRESYNEGHPPPCFLDDIVSPVYQYMRDQTYQSIRGHYVRREKDHDEIIGYDDINQLFWDKGAISNLRLKSDMLFKQVPKEKRYLLLGQVDWQIAFKKTFYETRSWFHIISNFSRVWIIHAASFWYYMAASVDFIYLDKKKRSGVVNATSIDLPVKLSVVGLGGLVAVLLMVLATLIEFKYLKVSVQTSGILITRLMVLFLLAGCHVACSVYILKYDQTSTLALILASCQLGLGAIVSIVIAIIPSASLFHHRESSRHLTCKTFTDNFPKMNDDDRFLSILLWLCVFSCKFLETYFFLALSFRDALSVTTLMQLNNCSADPLLGKWLCSAMPILTTVLMFSVELVLFFLDTYLWFVIWNTVFSVAQSMRMGISIMTSWKQLFAKLPYNMFSKITATKDFVSVHLRRMACSQMWNAIIISMYRDHLLSVDNLQSLLYQVRVDQDEQGQTIRELHAPPIFDPALSVDMDEYFPRQSEAERRLSFFAQSLSTEFPLPCSVKAMPTFTVFTPHYSEKMLLSLREIIREEDTTTRVTLLEYLKKLHPAEWNNFVKDTMFIAEEAPTKPSEKDDLPFYCIGFKSAAPEYTLRTRVWASLRAQTLYRTINGFMNYSRALKILHRIENPELNMKDDASTKIETENLLDCISNEKFRFLVAMQRYAQFNQEETENCEFLLNEYPHLQIAYIDQELDAENKTVYYSVLIDGHCDLLPNMKRVPKYRVRLPGNPILGDGKSDNQNHALIFYRGEYLQLVDANQDNYLEECLKIRSIFSEFEQDQAIPLEQVYGLYDGEHEKDTPASTAPVAIVGAREYIFSENVGMLGDVAAGKEQTFGTLTQRIMAKTGGRLHYGHPDFLNGVFMTTRGGVSKAQRGLHLNEDIYAGMNALLRGGRIKHTEYLQCGKGRDLGFCSILNFTTKIGTGMGEQLLSREYYYLGTQLPLDRFLTFYYAHPGFHMNNIMIIFAVQVFLFCMTLVGTMAAGLPHCTGTNCFDVRPVYDWLQRCILSIFMVFFIAFLPLFLQELTEKGTCRSILRLIKQFLSLSPLFEVFVTQIYANSVLSNLSFGGARYIATGRGFATSRLPFSVLYSRFAHPSIYFGARTVFMLFFVSLALWIPHLIYFWATVASLLVSPFVFNPHQFVLMDFIYDYREFLGWLSRGNSYKSYNHSWIGFCRQIRTQVTGNKKKARQKFENKPIVAVPRAHLSSIFFAEIVMPMVQAILCAACYTFYKSREQVDVYGALKSPVNTSLGPLGALGRLLFISVAPIVWNSIMLLFVQLTSLMFSKLKRTGFYMAIFAHGLAVFGFVLFYEVFWTLEKFQVRSTLLGLLSIFAIQRFIFKSFVALFLTRELHHDATNRAWWTGRWKSSQVGKLAAREYICKIVEMSLFTTDFILGHLILFGLFPFTLMPYIDRIHSLILFWLRPSKQIRPSVLPTKERRRRRKIAYVYGPFFIFILFSFAALIILPPKLAPKLPTQYQNIVKIF</sequence>
<dbReference type="GO" id="GO:0006075">
    <property type="term" value="P:(1-&gt;3)-beta-D-glucan biosynthetic process"/>
    <property type="evidence" value="ECO:0007669"/>
    <property type="project" value="InterPro"/>
</dbReference>
<proteinExistence type="inferred from homology"/>
<comment type="subcellular location">
    <subcellularLocation>
        <location evidence="1">Membrane</location>
        <topology evidence="1">Multi-pass membrane protein</topology>
    </subcellularLocation>
</comment>
<evidence type="ECO:0000256" key="2">
    <source>
        <dbReference type="ARBA" id="ARBA00009040"/>
    </source>
</evidence>
<gene>
    <name evidence="13" type="ORF">INT48_003635</name>
</gene>
<evidence type="ECO:0000256" key="3">
    <source>
        <dbReference type="ARBA" id="ARBA00012589"/>
    </source>
</evidence>
<dbReference type="GO" id="GO:0000148">
    <property type="term" value="C:1,3-beta-D-glucan synthase complex"/>
    <property type="evidence" value="ECO:0007669"/>
    <property type="project" value="InterPro"/>
</dbReference>
<feature type="transmembrane region" description="Helical" evidence="11">
    <location>
        <begin position="1586"/>
        <end position="1608"/>
    </location>
</feature>
<comment type="caution">
    <text evidence="13">The sequence shown here is derived from an EMBL/GenBank/DDBJ whole genome shotgun (WGS) entry which is preliminary data.</text>
</comment>
<feature type="region of interest" description="Disordered" evidence="10">
    <location>
        <begin position="1"/>
        <end position="36"/>
    </location>
</feature>
<feature type="transmembrane region" description="Helical" evidence="11">
    <location>
        <begin position="458"/>
        <end position="483"/>
    </location>
</feature>
<evidence type="ECO:0000256" key="11">
    <source>
        <dbReference type="SAM" id="Phobius"/>
    </source>
</evidence>
<reference evidence="13" key="1">
    <citation type="submission" date="2021-01" db="EMBL/GenBank/DDBJ databases">
        <title>Metabolic potential, ecology and presence of endohyphal bacteria is reflected in genomic diversity of Mucoromycotina.</title>
        <authorList>
            <person name="Muszewska A."/>
            <person name="Okrasinska A."/>
            <person name="Steczkiewicz K."/>
            <person name="Drgas O."/>
            <person name="Orlowska M."/>
            <person name="Perlinska-Lenart U."/>
            <person name="Aleksandrzak-Piekarczyk T."/>
            <person name="Szatraj K."/>
            <person name="Zielenkiewicz U."/>
            <person name="Pilsyk S."/>
            <person name="Malc E."/>
            <person name="Mieczkowski P."/>
            <person name="Kruszewska J.S."/>
            <person name="Biernat P."/>
            <person name="Pawlowska J."/>
        </authorList>
    </citation>
    <scope>NUCLEOTIDE SEQUENCE</scope>
    <source>
        <strain evidence="13">WA0000018081</strain>
    </source>
</reference>
<feature type="transmembrane region" description="Helical" evidence="11">
    <location>
        <begin position="549"/>
        <end position="571"/>
    </location>
</feature>
<name>A0A8H7SU08_9FUNG</name>
<feature type="transmembrane region" description="Helical" evidence="11">
    <location>
        <begin position="1653"/>
        <end position="1672"/>
    </location>
</feature>
<feature type="transmembrane region" description="Helical" evidence="11">
    <location>
        <begin position="386"/>
        <end position="406"/>
    </location>
</feature>
<feature type="transmembrane region" description="Helical" evidence="11">
    <location>
        <begin position="1262"/>
        <end position="1283"/>
    </location>
</feature>
<dbReference type="InterPro" id="IPR026899">
    <property type="entry name" value="FKS1-like_dom1"/>
</dbReference>
<keyword evidence="14" id="KW-1185">Reference proteome</keyword>
<feature type="transmembrane region" description="Helical" evidence="11">
    <location>
        <begin position="426"/>
        <end position="446"/>
    </location>
</feature>
<protein>
    <recommendedName>
        <fullName evidence="3">1,3-beta-glucan synthase</fullName>
        <ecNumber evidence="3">2.4.1.34</ecNumber>
    </recommendedName>
</protein>
<dbReference type="PANTHER" id="PTHR12741">
    <property type="entry name" value="LYST-INTERACTING PROTEIN LIP5 DOPAMINE RESPONSIVE PROTEIN DRG-1"/>
    <property type="match status" value="1"/>
</dbReference>
<evidence type="ECO:0000256" key="10">
    <source>
        <dbReference type="SAM" id="MobiDB-lite"/>
    </source>
</evidence>
<dbReference type="EC" id="2.4.1.34" evidence="3"/>
<dbReference type="Pfam" id="PF23605">
    <property type="entry name" value="FKS1_dom2"/>
    <property type="match status" value="1"/>
</dbReference>
<keyword evidence="6 11" id="KW-0812">Transmembrane</keyword>
<dbReference type="PANTHER" id="PTHR12741:SF48">
    <property type="entry name" value="1,3-BETA-GLUCAN SYNTHASE COMPONENT FKS1-RELATED"/>
    <property type="match status" value="1"/>
</dbReference>
<accession>A0A8H7SU08</accession>
<evidence type="ECO:0000256" key="1">
    <source>
        <dbReference type="ARBA" id="ARBA00004141"/>
    </source>
</evidence>
<dbReference type="InterPro" id="IPR003440">
    <property type="entry name" value="Glyco_trans_48_dom"/>
</dbReference>
<evidence type="ECO:0000313" key="14">
    <source>
        <dbReference type="Proteomes" id="UP000613177"/>
    </source>
</evidence>
<keyword evidence="4" id="KW-0328">Glycosyltransferase</keyword>
<evidence type="ECO:0000313" key="13">
    <source>
        <dbReference type="EMBL" id="KAG2234408.1"/>
    </source>
</evidence>
<dbReference type="SMART" id="SM01205">
    <property type="entry name" value="FKS1_dom1"/>
    <property type="match status" value="1"/>
</dbReference>
<feature type="transmembrane region" description="Helical" evidence="11">
    <location>
        <begin position="1222"/>
        <end position="1242"/>
    </location>
</feature>
<dbReference type="InterPro" id="IPR056261">
    <property type="entry name" value="FKS1-like_dom2"/>
</dbReference>
<dbReference type="Proteomes" id="UP000613177">
    <property type="component" value="Unassembled WGS sequence"/>
</dbReference>
<feature type="domain" description="1,3-beta-glucan synthase component FKS1-like" evidence="12">
    <location>
        <begin position="234"/>
        <end position="341"/>
    </location>
</feature>
<feature type="transmembrane region" description="Helical" evidence="11">
    <location>
        <begin position="1469"/>
        <end position="1491"/>
    </location>
</feature>
<evidence type="ECO:0000256" key="4">
    <source>
        <dbReference type="ARBA" id="ARBA00022676"/>
    </source>
</evidence>
<dbReference type="Pfam" id="PF02364">
    <property type="entry name" value="Glucan_synthase"/>
    <property type="match status" value="1"/>
</dbReference>
<organism evidence="13 14">
    <name type="scientific">Thamnidium elegans</name>
    <dbReference type="NCBI Taxonomy" id="101142"/>
    <lineage>
        <taxon>Eukaryota</taxon>
        <taxon>Fungi</taxon>
        <taxon>Fungi incertae sedis</taxon>
        <taxon>Mucoromycota</taxon>
        <taxon>Mucoromycotina</taxon>
        <taxon>Mucoromycetes</taxon>
        <taxon>Mucorales</taxon>
        <taxon>Mucorineae</taxon>
        <taxon>Mucoraceae</taxon>
        <taxon>Thamnidium</taxon>
    </lineage>
</organism>
<evidence type="ECO:0000256" key="7">
    <source>
        <dbReference type="ARBA" id="ARBA00022989"/>
    </source>
</evidence>
<evidence type="ECO:0000256" key="5">
    <source>
        <dbReference type="ARBA" id="ARBA00022679"/>
    </source>
</evidence>
<evidence type="ECO:0000256" key="6">
    <source>
        <dbReference type="ARBA" id="ARBA00022692"/>
    </source>
</evidence>
<keyword evidence="7 11" id="KW-1133">Transmembrane helix</keyword>
<feature type="transmembrane region" description="Helical" evidence="11">
    <location>
        <begin position="1706"/>
        <end position="1726"/>
    </location>
</feature>
<dbReference type="Pfam" id="PF14288">
    <property type="entry name" value="FKS1_dom1"/>
    <property type="match status" value="1"/>
</dbReference>
<dbReference type="GO" id="GO:0005886">
    <property type="term" value="C:plasma membrane"/>
    <property type="evidence" value="ECO:0007669"/>
    <property type="project" value="TreeGrafter"/>
</dbReference>
<keyword evidence="8 11" id="KW-0472">Membrane</keyword>
<evidence type="ECO:0000256" key="9">
    <source>
        <dbReference type="ARBA" id="ARBA00047777"/>
    </source>
</evidence>
<evidence type="ECO:0000259" key="12">
    <source>
        <dbReference type="SMART" id="SM01205"/>
    </source>
</evidence>
<dbReference type="EMBL" id="JAEPRE010000054">
    <property type="protein sequence ID" value="KAG2234408.1"/>
    <property type="molecule type" value="Genomic_DNA"/>
</dbReference>
<feature type="transmembrane region" description="Helical" evidence="11">
    <location>
        <begin position="1552"/>
        <end position="1574"/>
    </location>
</feature>
<feature type="transmembrane region" description="Helical" evidence="11">
    <location>
        <begin position="490"/>
        <end position="513"/>
    </location>
</feature>
<dbReference type="GO" id="GO:0003843">
    <property type="term" value="F:1,3-beta-D-glucan synthase activity"/>
    <property type="evidence" value="ECO:0007669"/>
    <property type="project" value="UniProtKB-EC"/>
</dbReference>
<keyword evidence="5" id="KW-0808">Transferase</keyword>
<evidence type="ECO:0000256" key="8">
    <source>
        <dbReference type="ARBA" id="ARBA00023136"/>
    </source>
</evidence>
<feature type="transmembrane region" description="Helical" evidence="11">
    <location>
        <begin position="1520"/>
        <end position="1540"/>
    </location>
</feature>
<comment type="catalytic activity">
    <reaction evidence="9">
        <text>[(1-&gt;3)-beta-D-glucosyl](n) + UDP-alpha-D-glucose = [(1-&gt;3)-beta-D-glucosyl](n+1) + UDP + H(+)</text>
        <dbReference type="Rhea" id="RHEA:21476"/>
        <dbReference type="Rhea" id="RHEA-COMP:11146"/>
        <dbReference type="Rhea" id="RHEA-COMP:14303"/>
        <dbReference type="ChEBI" id="CHEBI:15378"/>
        <dbReference type="ChEBI" id="CHEBI:37671"/>
        <dbReference type="ChEBI" id="CHEBI:58223"/>
        <dbReference type="ChEBI" id="CHEBI:58885"/>
        <dbReference type="EC" id="2.4.1.34"/>
    </reaction>
</comment>